<dbReference type="PANTHER" id="PTHR20836:SF0">
    <property type="entry name" value="4-HYDROXY-TETRAHYDRODIPICOLINATE REDUCTASE 1, CHLOROPLASTIC-RELATED"/>
    <property type="match status" value="1"/>
</dbReference>
<dbReference type="EMBL" id="JABFXE010000926">
    <property type="protein sequence ID" value="NUQ91195.1"/>
    <property type="molecule type" value="Genomic_DNA"/>
</dbReference>
<dbReference type="GO" id="GO:0008839">
    <property type="term" value="F:4-hydroxy-tetrahydrodipicolinate reductase"/>
    <property type="evidence" value="ECO:0007669"/>
    <property type="project" value="InterPro"/>
</dbReference>
<evidence type="ECO:0000259" key="1">
    <source>
        <dbReference type="Pfam" id="PF05173"/>
    </source>
</evidence>
<dbReference type="AlphaFoldDB" id="A0A850CGK2"/>
<name>A0A850CGK2_9ACTN</name>
<feature type="non-terminal residue" evidence="2">
    <location>
        <position position="1"/>
    </location>
</feature>
<organism evidence="2 3">
    <name type="scientific">Glycomyces artemisiae</name>
    <dbReference type="NCBI Taxonomy" id="1076443"/>
    <lineage>
        <taxon>Bacteria</taxon>
        <taxon>Bacillati</taxon>
        <taxon>Actinomycetota</taxon>
        <taxon>Actinomycetes</taxon>
        <taxon>Glycomycetales</taxon>
        <taxon>Glycomycetaceae</taxon>
        <taxon>Glycomyces</taxon>
    </lineage>
</organism>
<gene>
    <name evidence="2" type="ORF">HOQ43_22355</name>
</gene>
<evidence type="ECO:0000313" key="2">
    <source>
        <dbReference type="EMBL" id="NUQ91195.1"/>
    </source>
</evidence>
<dbReference type="SUPFAM" id="SSF55347">
    <property type="entry name" value="Glyceraldehyde-3-phosphate dehydrogenase-like, C-terminal domain"/>
    <property type="match status" value="1"/>
</dbReference>
<dbReference type="Proteomes" id="UP000574690">
    <property type="component" value="Unassembled WGS sequence"/>
</dbReference>
<proteinExistence type="predicted"/>
<protein>
    <submittedName>
        <fullName evidence="2">4-hydroxy-tetrahydrodipicolinate reductase</fullName>
    </submittedName>
</protein>
<evidence type="ECO:0000313" key="3">
    <source>
        <dbReference type="Proteomes" id="UP000574690"/>
    </source>
</evidence>
<dbReference type="Pfam" id="PF05173">
    <property type="entry name" value="DapB_C"/>
    <property type="match status" value="1"/>
</dbReference>
<feature type="domain" description="Dihydrodipicolinate reductase C-terminal" evidence="1">
    <location>
        <begin position="7"/>
        <end position="71"/>
    </location>
</feature>
<dbReference type="InterPro" id="IPR023940">
    <property type="entry name" value="DHDPR_bac"/>
</dbReference>
<dbReference type="Gene3D" id="3.30.360.10">
    <property type="entry name" value="Dihydrodipicolinate Reductase, domain 2"/>
    <property type="match status" value="1"/>
</dbReference>
<comment type="caution">
    <text evidence="2">The sequence shown here is derived from an EMBL/GenBank/DDBJ whole genome shotgun (WGS) entry which is preliminary data.</text>
</comment>
<dbReference type="InterPro" id="IPR022663">
    <property type="entry name" value="DapB_C"/>
</dbReference>
<dbReference type="GO" id="GO:0005829">
    <property type="term" value="C:cytosol"/>
    <property type="evidence" value="ECO:0007669"/>
    <property type="project" value="TreeGrafter"/>
</dbReference>
<sequence length="72" mass="7728">ARGADVDGVHVHAIRSAGYVASQEVRFGGPGERFVISHDSLDRESFMPGVLLAIREVVKRPGLTVGLDDLLD</sequence>
<dbReference type="GO" id="GO:0009089">
    <property type="term" value="P:lysine biosynthetic process via diaminopimelate"/>
    <property type="evidence" value="ECO:0007669"/>
    <property type="project" value="InterPro"/>
</dbReference>
<accession>A0A850CGK2</accession>
<dbReference type="GO" id="GO:0019877">
    <property type="term" value="P:diaminopimelate biosynthetic process"/>
    <property type="evidence" value="ECO:0007669"/>
    <property type="project" value="TreeGrafter"/>
</dbReference>
<reference evidence="2 3" key="1">
    <citation type="submission" date="2020-05" db="EMBL/GenBank/DDBJ databases">
        <title>DNA-SIP metagenomic assembled genomes.</title>
        <authorList>
            <person name="Yu J."/>
        </authorList>
    </citation>
    <scope>NUCLEOTIDE SEQUENCE [LARGE SCALE GENOMIC DNA]</scope>
    <source>
        <strain evidence="2">Bin5.27</strain>
    </source>
</reference>
<dbReference type="PANTHER" id="PTHR20836">
    <property type="entry name" value="DIHYDRODIPICOLINATE REDUCTASE"/>
    <property type="match status" value="1"/>
</dbReference>